<name>A0A8J2KK60_9HEXA</name>
<dbReference type="Proteomes" id="UP000708208">
    <property type="component" value="Unassembled WGS sequence"/>
</dbReference>
<accession>A0A8J2KK60</accession>
<comment type="caution">
    <text evidence="1">The sequence shown here is derived from an EMBL/GenBank/DDBJ whole genome shotgun (WGS) entry which is preliminary data.</text>
</comment>
<proteinExistence type="predicted"/>
<sequence>NEEIFKEKRSFSSQKLEINKNSSIRISLTHKSQQKIGSS</sequence>
<keyword evidence="2" id="KW-1185">Reference proteome</keyword>
<evidence type="ECO:0000313" key="2">
    <source>
        <dbReference type="Proteomes" id="UP000708208"/>
    </source>
</evidence>
<dbReference type="AlphaFoldDB" id="A0A8J2KK60"/>
<feature type="non-terminal residue" evidence="1">
    <location>
        <position position="39"/>
    </location>
</feature>
<gene>
    <name evidence="1" type="ORF">AFUS01_LOCUS27069</name>
</gene>
<protein>
    <submittedName>
        <fullName evidence="1">Uncharacterized protein</fullName>
    </submittedName>
</protein>
<feature type="non-terminal residue" evidence="1">
    <location>
        <position position="1"/>
    </location>
</feature>
<organism evidence="1 2">
    <name type="scientific">Allacma fusca</name>
    <dbReference type="NCBI Taxonomy" id="39272"/>
    <lineage>
        <taxon>Eukaryota</taxon>
        <taxon>Metazoa</taxon>
        <taxon>Ecdysozoa</taxon>
        <taxon>Arthropoda</taxon>
        <taxon>Hexapoda</taxon>
        <taxon>Collembola</taxon>
        <taxon>Symphypleona</taxon>
        <taxon>Sminthuridae</taxon>
        <taxon>Allacma</taxon>
    </lineage>
</organism>
<evidence type="ECO:0000313" key="1">
    <source>
        <dbReference type="EMBL" id="CAG7816450.1"/>
    </source>
</evidence>
<dbReference type="EMBL" id="CAJVCH010370671">
    <property type="protein sequence ID" value="CAG7816450.1"/>
    <property type="molecule type" value="Genomic_DNA"/>
</dbReference>
<reference evidence="1" key="1">
    <citation type="submission" date="2021-06" db="EMBL/GenBank/DDBJ databases">
        <authorList>
            <person name="Hodson N. C."/>
            <person name="Mongue J. A."/>
            <person name="Jaron S. K."/>
        </authorList>
    </citation>
    <scope>NUCLEOTIDE SEQUENCE</scope>
</reference>